<name>A0A369B4L6_9FIRM</name>
<dbReference type="EMBL" id="QPJT01000013">
    <property type="protein sequence ID" value="RCX15466.1"/>
    <property type="molecule type" value="Genomic_DNA"/>
</dbReference>
<keyword evidence="2" id="KW-1185">Reference proteome</keyword>
<reference evidence="1 2" key="1">
    <citation type="submission" date="2018-07" db="EMBL/GenBank/DDBJ databases">
        <title>Genomic Encyclopedia of Type Strains, Phase IV (KMG-IV): sequencing the most valuable type-strain genomes for metagenomic binning, comparative biology and taxonomic classification.</title>
        <authorList>
            <person name="Goeker M."/>
        </authorList>
    </citation>
    <scope>NUCLEOTIDE SEQUENCE [LARGE SCALE GENOMIC DNA]</scope>
    <source>
        <strain evidence="1 2">DSM 27016</strain>
    </source>
</reference>
<dbReference type="AlphaFoldDB" id="A0A369B4L6"/>
<proteinExistence type="predicted"/>
<evidence type="ECO:0000313" key="2">
    <source>
        <dbReference type="Proteomes" id="UP000253034"/>
    </source>
</evidence>
<dbReference type="Proteomes" id="UP000253034">
    <property type="component" value="Unassembled WGS sequence"/>
</dbReference>
<dbReference type="RefSeq" id="WP_114298118.1">
    <property type="nucleotide sequence ID" value="NZ_QPJT01000013.1"/>
</dbReference>
<dbReference type="InterPro" id="IPR023968">
    <property type="entry name" value="Bacteriocin_CLI3235"/>
</dbReference>
<gene>
    <name evidence="1" type="ORF">DFR58_11347</name>
</gene>
<sequence>MKKLGKKLHTTYETIEAFAECVCACNLCSILIKNTTRFNNRNFRD</sequence>
<protein>
    <submittedName>
        <fullName evidence="1">Putative bacteriocin</fullName>
    </submittedName>
</protein>
<comment type="caution">
    <text evidence="1">The sequence shown here is derived from an EMBL/GenBank/DDBJ whole genome shotgun (WGS) entry which is preliminary data.</text>
</comment>
<evidence type="ECO:0000313" key="1">
    <source>
        <dbReference type="EMBL" id="RCX15466.1"/>
    </source>
</evidence>
<accession>A0A369B4L6</accession>
<dbReference type="NCBIfam" id="TIGR04065">
    <property type="entry name" value="ocin_CLI_3235"/>
    <property type="match status" value="1"/>
</dbReference>
<organism evidence="1 2">
    <name type="scientific">Anaerobacterium chartisolvens</name>
    <dbReference type="NCBI Taxonomy" id="1297424"/>
    <lineage>
        <taxon>Bacteria</taxon>
        <taxon>Bacillati</taxon>
        <taxon>Bacillota</taxon>
        <taxon>Clostridia</taxon>
        <taxon>Eubacteriales</taxon>
        <taxon>Oscillospiraceae</taxon>
        <taxon>Anaerobacterium</taxon>
    </lineage>
</organism>